<dbReference type="PROSITE" id="PS51192">
    <property type="entry name" value="HELICASE_ATP_BIND_1"/>
    <property type="match status" value="1"/>
</dbReference>
<dbReference type="InterPro" id="IPR000999">
    <property type="entry name" value="RNase_III_dom"/>
</dbReference>
<dbReference type="SMART" id="SM00490">
    <property type="entry name" value="HELICc"/>
    <property type="match status" value="1"/>
</dbReference>
<keyword evidence="6" id="KW-0378">Hydrolase</keyword>
<evidence type="ECO:0000256" key="5">
    <source>
        <dbReference type="ARBA" id="ARBA00022741"/>
    </source>
</evidence>
<sequence length="1391" mass="157886">MAQAVVSTTSQVVMSSEIVSSSPTDELVFKPRQYQIDIFQGALSRNVIAVLDTGTGKTLISVLVIQHILQIEKEFHEMTGKRRITFFLVNLVPLVTQQAQVLSNNLPVRVKQYCGELKVDSWNIEKWRQEFREAEVMVMTAQILLNIMRHGFISMKEINLLVFDECHHARKNHPYNLIMREFYDRSLPMERPKIFGMTASPNSSKTGVSFSASSLETNLASKIVTVDETQIQDFVNRPKEYFIKYSPSPQYTHTPLYQSFEEEFQNVDILKRAFSVADLILHELGPWCSDHVWEYMLAIIQESLANPLYLTTHPNIEFEQMVMNRSLDVLKSNLFHAPKLSLDCVSPKVLKLIEVLRFYEKAPTGFCGIIFVEKRFTAYALKVLINGIPGFEFLKLDILVGHGTTERGDIRMKFKEQNRIIEKFKSGELNLLIATSVAEEGLDIQPCNLVIRFDFFHSLTGYIQSRGRARQKNSKYVIMVEKGNAKQGRLYCEIRKAEEDMKGWCLTDAKLRAKTQEMSISEEETKQTIYISPKTGAICSLNSSVALVHSFCSLLNNDPYCDPLPNFEMTNEGSGFVCRLIMPKNSPIREVTGDFVPSKRLAKQSAALKACIQLHELGALDDRLLPINPNQDDEDEDDPDDAPDSLEGTWKSRRDYAAKSPNFWSIGDSETNTNNLLYMSIVTINNSDATDASTGNLRALGIITCGKPLEIPSFNLYVKDVPHTVKFSNGEGHINLDDEQIGELTKYTSTLFSLLLRKQLAHPSSNFQYFIAPLSRNDSTSIDWDEVHAGTSDKTLPIDYSIDRDIVIVDEFEYQRRYFLKNIHWDLSPESQISPNRGIVIKDSKYAHVGDYYEQKYKKTIVDWKQPILEVEEALKTLNFLIPVSTASPKIRLSSNNFIIPEFSSKLPIPASTFRSAMYLPSILTRVNSILLVKELKEKLDLDVDDILLMEAFSIPSASLDINYERLETLGDSFLKLGVSIRVYLVYPSKQEGQLHCQRIKSISNCALFRNAVKLELNKYVTSAPFNRKHWLPPNFVIDSASDLKRTSGHTLSDKTMADLVEACLGACYLSSGEESALDCAIKMMIPFPEIKHWREFATLSNLPPQIRSDGVQSQNFNFEEIEDLLDYKFQDPRILLEAFTHPSYPNPSTPCYQRLEFLGDAVLDFLVVSYIYDKYTHSTPAEITNLKSASVSNTFLSVVSHSLGLHKHLVHFSSLLDMNITEFVNQLEKCKSQAEEQGSNNQYWLHLNPPKAIADLIESLFGAIFVDSKFSLPQVKKTFDQHIKPFLEKYIRPGVVEVHPVVKLTMMIQKMGCMELTLRNSTGMSGDSEIQKCDIFIHDTSISTGSGVVVRSARKEAASLAMDKLNTDPEYFEKLCKCPRRKQSVEPESD</sequence>
<evidence type="ECO:0000259" key="18">
    <source>
        <dbReference type="PROSITE" id="PS51194"/>
    </source>
</evidence>
<feature type="domain" description="Helicase ATP-binding" evidence="17">
    <location>
        <begin position="38"/>
        <end position="219"/>
    </location>
</feature>
<keyword evidence="21" id="KW-1185">Reference proteome</keyword>
<feature type="domain" description="RNase III" evidence="15">
    <location>
        <begin position="1119"/>
        <end position="1270"/>
    </location>
</feature>
<comment type="similarity">
    <text evidence="12 13">Belongs to the helicase family. Dicer subfamily.</text>
</comment>
<keyword evidence="3" id="KW-0479">Metal-binding</keyword>
<dbReference type="InterPro" id="IPR038248">
    <property type="entry name" value="Dicer_dimer_sf"/>
</dbReference>
<feature type="compositionally biased region" description="Acidic residues" evidence="14">
    <location>
        <begin position="631"/>
        <end position="644"/>
    </location>
</feature>
<accession>A0ABR2X357</accession>
<dbReference type="EMBL" id="JASJQH010000030">
    <property type="protein sequence ID" value="KAK9768192.1"/>
    <property type="molecule type" value="Genomic_DNA"/>
</dbReference>
<dbReference type="PROSITE" id="PS51194">
    <property type="entry name" value="HELICASE_CTER"/>
    <property type="match status" value="1"/>
</dbReference>
<dbReference type="InterPro" id="IPR036389">
    <property type="entry name" value="RNase_III_sf"/>
</dbReference>
<evidence type="ECO:0000256" key="9">
    <source>
        <dbReference type="ARBA" id="ARBA00022842"/>
    </source>
</evidence>
<keyword evidence="7" id="KW-0347">Helicase</keyword>
<protein>
    <submittedName>
        <fullName evidence="20">Dicer-like protein 1</fullName>
    </submittedName>
</protein>
<evidence type="ECO:0000256" key="13">
    <source>
        <dbReference type="PROSITE-ProRule" id="PRU00657"/>
    </source>
</evidence>
<evidence type="ECO:0000256" key="7">
    <source>
        <dbReference type="ARBA" id="ARBA00022806"/>
    </source>
</evidence>
<evidence type="ECO:0000256" key="12">
    <source>
        <dbReference type="ARBA" id="ARBA00035116"/>
    </source>
</evidence>
<dbReference type="Pfam" id="PF03368">
    <property type="entry name" value="Dicer_dimer"/>
    <property type="match status" value="1"/>
</dbReference>
<dbReference type="Gene3D" id="1.10.1520.10">
    <property type="entry name" value="Ribonuclease III domain"/>
    <property type="match status" value="2"/>
</dbReference>
<keyword evidence="10" id="KW-0943">RNA-mediated gene silencing</keyword>
<comment type="caution">
    <text evidence="20">The sequence shown here is derived from an EMBL/GenBank/DDBJ whole genome shotgun (WGS) entry which is preliminary data.</text>
</comment>
<keyword evidence="11" id="KW-0464">Manganese</keyword>
<feature type="domain" description="Helicase C-terminal" evidence="18">
    <location>
        <begin position="351"/>
        <end position="537"/>
    </location>
</feature>
<dbReference type="PROSITE" id="PS50821">
    <property type="entry name" value="PAZ"/>
    <property type="match status" value="1"/>
</dbReference>
<evidence type="ECO:0000313" key="21">
    <source>
        <dbReference type="Proteomes" id="UP001479436"/>
    </source>
</evidence>
<evidence type="ECO:0000256" key="4">
    <source>
        <dbReference type="ARBA" id="ARBA00022737"/>
    </source>
</evidence>
<dbReference type="PANTHER" id="PTHR14950">
    <property type="entry name" value="DICER-RELATED"/>
    <property type="match status" value="1"/>
</dbReference>
<keyword evidence="9" id="KW-0460">Magnesium</keyword>
<evidence type="ECO:0000256" key="3">
    <source>
        <dbReference type="ARBA" id="ARBA00022723"/>
    </source>
</evidence>
<dbReference type="Gene3D" id="3.30.160.380">
    <property type="entry name" value="Dicer dimerisation domain"/>
    <property type="match status" value="1"/>
</dbReference>
<evidence type="ECO:0000313" key="20">
    <source>
        <dbReference type="EMBL" id="KAK9768192.1"/>
    </source>
</evidence>
<evidence type="ECO:0000256" key="11">
    <source>
        <dbReference type="ARBA" id="ARBA00023211"/>
    </source>
</evidence>
<dbReference type="InterPro" id="IPR005034">
    <property type="entry name" value="Dicer_dimerisation"/>
</dbReference>
<dbReference type="PROSITE" id="PS50142">
    <property type="entry name" value="RNASE_3_2"/>
    <property type="match status" value="2"/>
</dbReference>
<proteinExistence type="inferred from homology"/>
<evidence type="ECO:0000256" key="14">
    <source>
        <dbReference type="SAM" id="MobiDB-lite"/>
    </source>
</evidence>
<evidence type="ECO:0000256" key="10">
    <source>
        <dbReference type="ARBA" id="ARBA00023158"/>
    </source>
</evidence>
<dbReference type="CDD" id="cd18802">
    <property type="entry name" value="SF2_C_dicer"/>
    <property type="match status" value="1"/>
</dbReference>
<dbReference type="Gene3D" id="3.40.50.300">
    <property type="entry name" value="P-loop containing nucleotide triphosphate hydrolases"/>
    <property type="match status" value="2"/>
</dbReference>
<evidence type="ECO:0000256" key="8">
    <source>
        <dbReference type="ARBA" id="ARBA00022840"/>
    </source>
</evidence>
<feature type="domain" description="RNase III" evidence="15">
    <location>
        <begin position="933"/>
        <end position="1073"/>
    </location>
</feature>
<dbReference type="Pfam" id="PF04851">
    <property type="entry name" value="ResIII"/>
    <property type="match status" value="1"/>
</dbReference>
<dbReference type="InterPro" id="IPR006935">
    <property type="entry name" value="Helicase/UvrB_N"/>
</dbReference>
<evidence type="ECO:0000259" key="17">
    <source>
        <dbReference type="PROSITE" id="PS51192"/>
    </source>
</evidence>
<organism evidence="20 21">
    <name type="scientific">Basidiobolus ranarum</name>
    <dbReference type="NCBI Taxonomy" id="34480"/>
    <lineage>
        <taxon>Eukaryota</taxon>
        <taxon>Fungi</taxon>
        <taxon>Fungi incertae sedis</taxon>
        <taxon>Zoopagomycota</taxon>
        <taxon>Entomophthoromycotina</taxon>
        <taxon>Basidiobolomycetes</taxon>
        <taxon>Basidiobolales</taxon>
        <taxon>Basidiobolaceae</taxon>
        <taxon>Basidiobolus</taxon>
    </lineage>
</organism>
<feature type="domain" description="Dicer dsRNA-binding fold" evidence="19">
    <location>
        <begin position="544"/>
        <end position="634"/>
    </location>
</feature>
<dbReference type="InterPro" id="IPR014001">
    <property type="entry name" value="Helicase_ATP-bd"/>
</dbReference>
<evidence type="ECO:0000256" key="1">
    <source>
        <dbReference type="ARBA" id="ARBA00001936"/>
    </source>
</evidence>
<dbReference type="SMART" id="SM00535">
    <property type="entry name" value="RIBOc"/>
    <property type="match status" value="2"/>
</dbReference>
<keyword evidence="5" id="KW-0547">Nucleotide-binding</keyword>
<dbReference type="SMART" id="SM00949">
    <property type="entry name" value="PAZ"/>
    <property type="match status" value="1"/>
</dbReference>
<dbReference type="Pfam" id="PF00636">
    <property type="entry name" value="Ribonuclease_3"/>
    <property type="match status" value="2"/>
</dbReference>
<dbReference type="Pfam" id="PF02170">
    <property type="entry name" value="PAZ"/>
    <property type="match status" value="1"/>
</dbReference>
<evidence type="ECO:0000259" key="16">
    <source>
        <dbReference type="PROSITE" id="PS50821"/>
    </source>
</evidence>
<comment type="cofactor">
    <cofactor evidence="1">
        <name>Mn(2+)</name>
        <dbReference type="ChEBI" id="CHEBI:29035"/>
    </cofactor>
</comment>
<evidence type="ECO:0000256" key="6">
    <source>
        <dbReference type="ARBA" id="ARBA00022801"/>
    </source>
</evidence>
<evidence type="ECO:0000259" key="19">
    <source>
        <dbReference type="PROSITE" id="PS51327"/>
    </source>
</evidence>
<dbReference type="CDD" id="cd18034">
    <property type="entry name" value="DEXHc_dicer"/>
    <property type="match status" value="1"/>
</dbReference>
<dbReference type="PROSITE" id="PS00517">
    <property type="entry name" value="RNASE_3_1"/>
    <property type="match status" value="1"/>
</dbReference>
<gene>
    <name evidence="20" type="primary">dcl1</name>
    <name evidence="20" type="ORF">K7432_001388</name>
</gene>
<dbReference type="SMART" id="SM00487">
    <property type="entry name" value="DEXDc"/>
    <property type="match status" value="1"/>
</dbReference>
<dbReference type="PANTHER" id="PTHR14950:SF37">
    <property type="entry name" value="ENDORIBONUCLEASE DICER"/>
    <property type="match status" value="1"/>
</dbReference>
<dbReference type="PROSITE" id="PS51327">
    <property type="entry name" value="DICER_DSRBF"/>
    <property type="match status" value="1"/>
</dbReference>
<dbReference type="Pfam" id="PF00271">
    <property type="entry name" value="Helicase_C"/>
    <property type="match status" value="1"/>
</dbReference>
<evidence type="ECO:0000256" key="2">
    <source>
        <dbReference type="ARBA" id="ARBA00001946"/>
    </source>
</evidence>
<dbReference type="InterPro" id="IPR003100">
    <property type="entry name" value="PAZ_dom"/>
</dbReference>
<dbReference type="SUPFAM" id="SSF69065">
    <property type="entry name" value="RNase III domain-like"/>
    <property type="match status" value="2"/>
</dbReference>
<dbReference type="SUPFAM" id="SSF52540">
    <property type="entry name" value="P-loop containing nucleoside triphosphate hydrolases"/>
    <property type="match status" value="1"/>
</dbReference>
<keyword evidence="13" id="KW-0694">RNA-binding</keyword>
<dbReference type="Proteomes" id="UP001479436">
    <property type="component" value="Unassembled WGS sequence"/>
</dbReference>
<keyword evidence="4" id="KW-0677">Repeat</keyword>
<reference evidence="20 21" key="1">
    <citation type="submission" date="2023-04" db="EMBL/GenBank/DDBJ databases">
        <title>Genome of Basidiobolus ranarum AG-B5.</title>
        <authorList>
            <person name="Stajich J.E."/>
            <person name="Carter-House D."/>
            <person name="Gryganskyi A."/>
        </authorList>
    </citation>
    <scope>NUCLEOTIDE SEQUENCE [LARGE SCALE GENOMIC DNA]</scope>
    <source>
        <strain evidence="20 21">AG-B5</strain>
    </source>
</reference>
<evidence type="ECO:0000259" key="15">
    <source>
        <dbReference type="PROSITE" id="PS50142"/>
    </source>
</evidence>
<dbReference type="InterPro" id="IPR027417">
    <property type="entry name" value="P-loop_NTPase"/>
</dbReference>
<dbReference type="InterPro" id="IPR001650">
    <property type="entry name" value="Helicase_C-like"/>
</dbReference>
<feature type="domain" description="PAZ" evidence="16">
    <location>
        <begin position="782"/>
        <end position="908"/>
    </location>
</feature>
<name>A0ABR2X357_9FUNG</name>
<feature type="region of interest" description="Disordered" evidence="14">
    <location>
        <begin position="624"/>
        <end position="651"/>
    </location>
</feature>
<comment type="cofactor">
    <cofactor evidence="2">
        <name>Mg(2+)</name>
        <dbReference type="ChEBI" id="CHEBI:18420"/>
    </cofactor>
</comment>
<dbReference type="Gene3D" id="2.170.260.10">
    <property type="entry name" value="paz domain"/>
    <property type="match status" value="1"/>
</dbReference>
<keyword evidence="8" id="KW-0067">ATP-binding</keyword>
<dbReference type="CDD" id="cd00593">
    <property type="entry name" value="RIBOc"/>
    <property type="match status" value="2"/>
</dbReference>